<dbReference type="GO" id="GO:0000976">
    <property type="term" value="F:transcription cis-regulatory region binding"/>
    <property type="evidence" value="ECO:0007669"/>
    <property type="project" value="TreeGrafter"/>
</dbReference>
<dbReference type="InterPro" id="IPR005119">
    <property type="entry name" value="LysR_subst-bd"/>
</dbReference>
<dbReference type="PANTHER" id="PTHR30126">
    <property type="entry name" value="HTH-TYPE TRANSCRIPTIONAL REGULATOR"/>
    <property type="match status" value="1"/>
</dbReference>
<gene>
    <name evidence="7" type="primary">allS</name>
    <name evidence="7" type="ORF">NCTC3438_00711</name>
</gene>
<evidence type="ECO:0000259" key="6">
    <source>
        <dbReference type="PROSITE" id="PS50931"/>
    </source>
</evidence>
<keyword evidence="3" id="KW-0238">DNA-binding</keyword>
<dbReference type="Gene3D" id="1.10.10.10">
    <property type="entry name" value="Winged helix-like DNA-binding domain superfamily/Winged helix DNA-binding domain"/>
    <property type="match status" value="1"/>
</dbReference>
<dbReference type="PROSITE" id="PS50931">
    <property type="entry name" value="HTH_LYSR"/>
    <property type="match status" value="1"/>
</dbReference>
<feature type="domain" description="HTH lysR-type" evidence="6">
    <location>
        <begin position="4"/>
        <end position="61"/>
    </location>
</feature>
<sequence>MSKFDINAIETFLTLAENGSFSVTAKKLHKTTATITYRVKTLESHLNVALFHRNTRQVRLTKEGEHLKQRLEMMLDDMNNLKTELVQIHQNIELSFDISINNLMYDKYTVSALLGFLSKNYPKTHFRVRREVYNGVWSRLLSEKSDFAIGAPGWTPISNRLDHYPMGELIWVFVASPKHPIRHYHGLLSNDILRQFTAINVADTSIHIRKRKGWLLKGQHEIVVPNLATKLAMHIDGIGVGFLPYFLAKPYLDSGQLIARQVVHPRANSPFCFSWLRKEKGHITQTLATMIKEKHPIMWNFTHHLDLSKVSNYDKPPS</sequence>
<evidence type="ECO:0000256" key="1">
    <source>
        <dbReference type="ARBA" id="ARBA00009437"/>
    </source>
</evidence>
<evidence type="ECO:0000256" key="3">
    <source>
        <dbReference type="ARBA" id="ARBA00023125"/>
    </source>
</evidence>
<proteinExistence type="inferred from homology"/>
<keyword evidence="2" id="KW-0805">Transcription regulation</keyword>
<evidence type="ECO:0000313" key="8">
    <source>
        <dbReference type="Proteomes" id="UP000268198"/>
    </source>
</evidence>
<dbReference type="SUPFAM" id="SSF46785">
    <property type="entry name" value="Winged helix' DNA-binding domain"/>
    <property type="match status" value="1"/>
</dbReference>
<dbReference type="AlphaFoldDB" id="A0A3S4J8L3"/>
<dbReference type="Pfam" id="PF00126">
    <property type="entry name" value="HTH_1"/>
    <property type="match status" value="1"/>
</dbReference>
<protein>
    <submittedName>
        <fullName evidence="7">HTH-type transcriptional activator AllS</fullName>
    </submittedName>
</protein>
<dbReference type="GO" id="GO:0003700">
    <property type="term" value="F:DNA-binding transcription factor activity"/>
    <property type="evidence" value="ECO:0007669"/>
    <property type="project" value="InterPro"/>
</dbReference>
<keyword evidence="5" id="KW-0175">Coiled coil</keyword>
<keyword evidence="4" id="KW-0804">Transcription</keyword>
<dbReference type="InterPro" id="IPR036388">
    <property type="entry name" value="WH-like_DNA-bd_sf"/>
</dbReference>
<keyword evidence="8" id="KW-1185">Reference proteome</keyword>
<dbReference type="KEGG" id="avt:NCTC3438_00711"/>
<organism evidence="7 8">
    <name type="scientific">Avibacterium volantium</name>
    <name type="common">Pasteurella volantium</name>
    <dbReference type="NCBI Taxonomy" id="762"/>
    <lineage>
        <taxon>Bacteria</taxon>
        <taxon>Pseudomonadati</taxon>
        <taxon>Pseudomonadota</taxon>
        <taxon>Gammaproteobacteria</taxon>
        <taxon>Pasteurellales</taxon>
        <taxon>Pasteurellaceae</taxon>
        <taxon>Avibacterium</taxon>
    </lineage>
</organism>
<comment type="similarity">
    <text evidence="1">Belongs to the LysR transcriptional regulatory family.</text>
</comment>
<dbReference type="InterPro" id="IPR000847">
    <property type="entry name" value="LysR_HTH_N"/>
</dbReference>
<evidence type="ECO:0000313" key="7">
    <source>
        <dbReference type="EMBL" id="VEB22905.1"/>
    </source>
</evidence>
<feature type="coiled-coil region" evidence="5">
    <location>
        <begin position="64"/>
        <end position="91"/>
    </location>
</feature>
<dbReference type="RefSeq" id="WP_126371474.1">
    <property type="nucleotide sequence ID" value="NZ_LR134167.1"/>
</dbReference>
<evidence type="ECO:0000256" key="2">
    <source>
        <dbReference type="ARBA" id="ARBA00023015"/>
    </source>
</evidence>
<evidence type="ECO:0000256" key="5">
    <source>
        <dbReference type="SAM" id="Coils"/>
    </source>
</evidence>
<dbReference type="Proteomes" id="UP000268198">
    <property type="component" value="Chromosome"/>
</dbReference>
<dbReference type="Pfam" id="PF03466">
    <property type="entry name" value="LysR_substrate"/>
    <property type="match status" value="1"/>
</dbReference>
<dbReference type="PANTHER" id="PTHR30126:SF91">
    <property type="entry name" value="LYSR FAMILY TRANSCRIPTIONAL REGULATOR"/>
    <property type="match status" value="1"/>
</dbReference>
<dbReference type="InterPro" id="IPR036390">
    <property type="entry name" value="WH_DNA-bd_sf"/>
</dbReference>
<dbReference type="EMBL" id="LR134167">
    <property type="protein sequence ID" value="VEB22905.1"/>
    <property type="molecule type" value="Genomic_DNA"/>
</dbReference>
<accession>A0A3S4J8L3</accession>
<reference evidence="7 8" key="1">
    <citation type="submission" date="2018-12" db="EMBL/GenBank/DDBJ databases">
        <authorList>
            <consortium name="Pathogen Informatics"/>
        </authorList>
    </citation>
    <scope>NUCLEOTIDE SEQUENCE [LARGE SCALE GENOMIC DNA]</scope>
    <source>
        <strain evidence="7 8">NCTC3438</strain>
    </source>
</reference>
<dbReference type="SUPFAM" id="SSF53850">
    <property type="entry name" value="Periplasmic binding protein-like II"/>
    <property type="match status" value="1"/>
</dbReference>
<evidence type="ECO:0000256" key="4">
    <source>
        <dbReference type="ARBA" id="ARBA00023163"/>
    </source>
</evidence>
<name>A0A3S4J8L3_AVIVO</name>
<dbReference type="OrthoDB" id="5293066at2"/>
<dbReference type="FunFam" id="1.10.10.10:FF:000001">
    <property type="entry name" value="LysR family transcriptional regulator"/>
    <property type="match status" value="1"/>
</dbReference>
<dbReference type="Gene3D" id="3.40.190.290">
    <property type="match status" value="1"/>
</dbReference>